<evidence type="ECO:0000313" key="2">
    <source>
        <dbReference type="EMBL" id="MCL1125098.1"/>
    </source>
</evidence>
<feature type="transmembrane region" description="Helical" evidence="1">
    <location>
        <begin position="137"/>
        <end position="158"/>
    </location>
</feature>
<organism evidence="2 3">
    <name type="scientific">Shewanella surugensis</name>
    <dbReference type="NCBI Taxonomy" id="212020"/>
    <lineage>
        <taxon>Bacteria</taxon>
        <taxon>Pseudomonadati</taxon>
        <taxon>Pseudomonadota</taxon>
        <taxon>Gammaproteobacteria</taxon>
        <taxon>Alteromonadales</taxon>
        <taxon>Shewanellaceae</taxon>
        <taxon>Shewanella</taxon>
    </lineage>
</organism>
<dbReference type="InterPro" id="IPR006750">
    <property type="entry name" value="YdcZ"/>
</dbReference>
<feature type="transmembrane region" description="Helical" evidence="1">
    <location>
        <begin position="81"/>
        <end position="99"/>
    </location>
</feature>
<keyword evidence="1" id="KW-1133">Transmembrane helix</keyword>
<name>A0ABT0LBQ9_9GAMM</name>
<keyword evidence="1" id="KW-0812">Transmembrane</keyword>
<proteinExistence type="predicted"/>
<accession>A0ABT0LBQ9</accession>
<comment type="caution">
    <text evidence="2">The sequence shown here is derived from an EMBL/GenBank/DDBJ whole genome shotgun (WGS) entry which is preliminary data.</text>
</comment>
<reference evidence="2 3" key="1">
    <citation type="submission" date="2022-01" db="EMBL/GenBank/DDBJ databases">
        <title>Whole genome-based taxonomy of the Shewanellaceae.</title>
        <authorList>
            <person name="Martin-Rodriguez A.J."/>
        </authorList>
    </citation>
    <scope>NUCLEOTIDE SEQUENCE [LARGE SCALE GENOMIC DNA]</scope>
    <source>
        <strain evidence="2 3">DSM 17177</strain>
    </source>
</reference>
<evidence type="ECO:0000313" key="3">
    <source>
        <dbReference type="Proteomes" id="UP001203423"/>
    </source>
</evidence>
<dbReference type="EMBL" id="JAKIKS010000039">
    <property type="protein sequence ID" value="MCL1125098.1"/>
    <property type="molecule type" value="Genomic_DNA"/>
</dbReference>
<feature type="transmembrane region" description="Helical" evidence="1">
    <location>
        <begin position="105"/>
        <end position="125"/>
    </location>
</feature>
<sequence>MLRQVSDRLLAIVAGSLLALMISINSGLAILNSPLQASWAAHGIGALVAIFLVVVYSRCFRLSQSKANRHKKDNKLISLPSWAYFGGIPGAFTVLLAAITVNSEIGLSGTLACALVGQIVFGMISDHFGWFESEIKAFVLQDLLKVLPIIAGSFLLIFI</sequence>
<dbReference type="RefSeq" id="WP_248940379.1">
    <property type="nucleotide sequence ID" value="NZ_JAKIKS010000039.1"/>
</dbReference>
<evidence type="ECO:0000256" key="1">
    <source>
        <dbReference type="SAM" id="Phobius"/>
    </source>
</evidence>
<dbReference type="PANTHER" id="PTHR34821:SF2">
    <property type="entry name" value="INNER MEMBRANE PROTEIN YDCZ"/>
    <property type="match status" value="1"/>
</dbReference>
<dbReference type="Pfam" id="PF04657">
    <property type="entry name" value="DMT_YdcZ"/>
    <property type="match status" value="1"/>
</dbReference>
<dbReference type="Proteomes" id="UP001203423">
    <property type="component" value="Unassembled WGS sequence"/>
</dbReference>
<keyword evidence="3" id="KW-1185">Reference proteome</keyword>
<protein>
    <submittedName>
        <fullName evidence="2">DMT family transporter</fullName>
    </submittedName>
</protein>
<keyword evidence="1" id="KW-0472">Membrane</keyword>
<dbReference type="PANTHER" id="PTHR34821">
    <property type="entry name" value="INNER MEMBRANE PROTEIN YDCZ"/>
    <property type="match status" value="1"/>
</dbReference>
<feature type="transmembrane region" description="Helical" evidence="1">
    <location>
        <begin position="39"/>
        <end position="60"/>
    </location>
</feature>
<gene>
    <name evidence="2" type="ORF">L2764_11580</name>
</gene>